<dbReference type="Proteomes" id="UP000636800">
    <property type="component" value="Chromosome 11"/>
</dbReference>
<gene>
    <name evidence="1" type="ORF">HPP92_021167</name>
</gene>
<name>A0A835UHB0_VANPL</name>
<proteinExistence type="predicted"/>
<dbReference type="AlphaFoldDB" id="A0A835UHB0"/>
<comment type="caution">
    <text evidence="1">The sequence shown here is derived from an EMBL/GenBank/DDBJ whole genome shotgun (WGS) entry which is preliminary data.</text>
</comment>
<evidence type="ECO:0000313" key="2">
    <source>
        <dbReference type="Proteomes" id="UP000636800"/>
    </source>
</evidence>
<evidence type="ECO:0000313" key="1">
    <source>
        <dbReference type="EMBL" id="KAG0460870.1"/>
    </source>
</evidence>
<reference evidence="1 2" key="1">
    <citation type="journal article" date="2020" name="Nat. Food">
        <title>A phased Vanilla planifolia genome enables genetic improvement of flavour and production.</title>
        <authorList>
            <person name="Hasing T."/>
            <person name="Tang H."/>
            <person name="Brym M."/>
            <person name="Khazi F."/>
            <person name="Huang T."/>
            <person name="Chambers A.H."/>
        </authorList>
    </citation>
    <scope>NUCLEOTIDE SEQUENCE [LARGE SCALE GENOMIC DNA]</scope>
    <source>
        <tissue evidence="1">Leaf</tissue>
    </source>
</reference>
<organism evidence="1 2">
    <name type="scientific">Vanilla planifolia</name>
    <name type="common">Vanilla</name>
    <dbReference type="NCBI Taxonomy" id="51239"/>
    <lineage>
        <taxon>Eukaryota</taxon>
        <taxon>Viridiplantae</taxon>
        <taxon>Streptophyta</taxon>
        <taxon>Embryophyta</taxon>
        <taxon>Tracheophyta</taxon>
        <taxon>Spermatophyta</taxon>
        <taxon>Magnoliopsida</taxon>
        <taxon>Liliopsida</taxon>
        <taxon>Asparagales</taxon>
        <taxon>Orchidaceae</taxon>
        <taxon>Vanilloideae</taxon>
        <taxon>Vanilleae</taxon>
        <taxon>Vanilla</taxon>
    </lineage>
</organism>
<dbReference type="EMBL" id="JADCNL010000011">
    <property type="protein sequence ID" value="KAG0460870.1"/>
    <property type="molecule type" value="Genomic_DNA"/>
</dbReference>
<sequence length="78" mass="8050">MATRARAHVTHGEIVGMADHNAHAIEACHGGTVGGLGCFDELSQGIQAPSGPFLKLKSAKECVTTHLSNQLAPKMDGA</sequence>
<protein>
    <submittedName>
        <fullName evidence="1">Uncharacterized protein</fullName>
    </submittedName>
</protein>
<accession>A0A835UHB0</accession>
<keyword evidence="2" id="KW-1185">Reference proteome</keyword>